<dbReference type="InterPro" id="IPR000551">
    <property type="entry name" value="MerR-type_HTH_dom"/>
</dbReference>
<dbReference type="Pfam" id="PF13411">
    <property type="entry name" value="MerR_1"/>
    <property type="match status" value="1"/>
</dbReference>
<evidence type="ECO:0000313" key="3">
    <source>
        <dbReference type="EMBL" id="OFD74609.1"/>
    </source>
</evidence>
<dbReference type="GO" id="GO:0003677">
    <property type="term" value="F:DNA binding"/>
    <property type="evidence" value="ECO:0007669"/>
    <property type="project" value="InterPro"/>
</dbReference>
<sequence>MELKSEMHTPKIVADLLGVTPDLLKVWSNEFNIQTERSQGGHRRYSKENIEELKAIKEKIQVQKWSYDQVRAWRNGELDSFVSKEEKSELEKKLNEVLENQQLQNQFNQALVQKLQEITNELVTTKEHLANTEKKLTEVEGKNSELEVFIEKKLEKRDQLLLENIRDMQKQNQKQKRKGFFGLFKN</sequence>
<gene>
    <name evidence="3" type="ORF">BWGOE8_37560</name>
</gene>
<accession>A0A1E8B3Y2</accession>
<evidence type="ECO:0000256" key="1">
    <source>
        <dbReference type="SAM" id="Coils"/>
    </source>
</evidence>
<dbReference type="Gene3D" id="1.10.1660.10">
    <property type="match status" value="1"/>
</dbReference>
<dbReference type="RefSeq" id="WP_018783718.1">
    <property type="nucleotide sequence ID" value="NZ_JASDBX010000058.1"/>
</dbReference>
<dbReference type="EMBL" id="LXLT01000058">
    <property type="protein sequence ID" value="OFD74609.1"/>
    <property type="molecule type" value="Genomic_DNA"/>
</dbReference>
<protein>
    <recommendedName>
        <fullName evidence="2">HTH merR-type domain-containing protein</fullName>
    </recommendedName>
</protein>
<proteinExistence type="predicted"/>
<evidence type="ECO:0000313" key="4">
    <source>
        <dbReference type="Proteomes" id="UP000175706"/>
    </source>
</evidence>
<feature type="domain" description="HTH merR-type" evidence="2">
    <location>
        <begin position="13"/>
        <end position="61"/>
    </location>
</feature>
<dbReference type="InterPro" id="IPR009061">
    <property type="entry name" value="DNA-bd_dom_put_sf"/>
</dbReference>
<reference evidence="3 4" key="1">
    <citation type="submission" date="2016-05" db="EMBL/GenBank/DDBJ databases">
        <title>Bacillus thuringiensis and Bacillus weihenstephanensis as novel biocontrol agents of wilt causing Verticillium species.</title>
        <authorList>
            <person name="Hollensteiner J."/>
            <person name="Wemheuer F."/>
            <person name="Harting R."/>
            <person name="Kolarzyk A."/>
            <person name="Diaz-Valerio S."/>
            <person name="Poehlein A."/>
            <person name="Brzuszkiewicz E."/>
            <person name="Nesemann K."/>
            <person name="Braus-Stromeyer S."/>
            <person name="Braus G."/>
            <person name="Daniel R."/>
            <person name="Liesegang H."/>
        </authorList>
    </citation>
    <scope>NUCLEOTIDE SEQUENCE [LARGE SCALE GENOMIC DNA]</scope>
    <source>
        <strain evidence="3 4">GOE8</strain>
    </source>
</reference>
<organism evidence="3 4">
    <name type="scientific">Bacillus mycoides</name>
    <dbReference type="NCBI Taxonomy" id="1405"/>
    <lineage>
        <taxon>Bacteria</taxon>
        <taxon>Bacillati</taxon>
        <taxon>Bacillota</taxon>
        <taxon>Bacilli</taxon>
        <taxon>Bacillales</taxon>
        <taxon>Bacillaceae</taxon>
        <taxon>Bacillus</taxon>
        <taxon>Bacillus cereus group</taxon>
    </lineage>
</organism>
<dbReference type="PATRIC" id="fig|86662.25.peg.3858"/>
<evidence type="ECO:0000259" key="2">
    <source>
        <dbReference type="Pfam" id="PF13411"/>
    </source>
</evidence>
<keyword evidence="1" id="KW-0175">Coiled coil</keyword>
<dbReference type="AlphaFoldDB" id="A0A1E8B3Y2"/>
<dbReference type="GO" id="GO:0006355">
    <property type="term" value="P:regulation of DNA-templated transcription"/>
    <property type="evidence" value="ECO:0007669"/>
    <property type="project" value="InterPro"/>
</dbReference>
<comment type="caution">
    <text evidence="3">The sequence shown here is derived from an EMBL/GenBank/DDBJ whole genome shotgun (WGS) entry which is preliminary data.</text>
</comment>
<name>A0A1E8B3Y2_BACMY</name>
<dbReference type="SUPFAM" id="SSF46955">
    <property type="entry name" value="Putative DNA-binding domain"/>
    <property type="match status" value="1"/>
</dbReference>
<dbReference type="Proteomes" id="UP000175706">
    <property type="component" value="Unassembled WGS sequence"/>
</dbReference>
<feature type="coiled-coil region" evidence="1">
    <location>
        <begin position="84"/>
        <end position="171"/>
    </location>
</feature>